<comment type="cofactor">
    <cofactor evidence="1">
        <name>Mg(2+)</name>
        <dbReference type="ChEBI" id="CHEBI:18420"/>
    </cofactor>
</comment>
<comment type="caution">
    <text evidence="7">The sequence shown here is derived from an EMBL/GenBank/DDBJ whole genome shotgun (WGS) entry which is preliminary data.</text>
</comment>
<dbReference type="EMBL" id="CAAHGQ010000023">
    <property type="protein sequence ID" value="VGP75027.1"/>
    <property type="molecule type" value="Genomic_DNA"/>
</dbReference>
<reference evidence="7 8" key="1">
    <citation type="submission" date="2019-04" db="EMBL/GenBank/DDBJ databases">
        <authorList>
            <person name="Brisse S."/>
            <person name="Rodrigues C."/>
        </authorList>
    </citation>
    <scope>NUCLEOTIDE SEQUENCE [LARGE SCALE GENOMIC DNA]</scope>
    <source>
        <strain evidence="7">SB5857</strain>
    </source>
</reference>
<evidence type="ECO:0000256" key="4">
    <source>
        <dbReference type="ARBA" id="ARBA00023134"/>
    </source>
</evidence>
<dbReference type="Proteomes" id="UP000328848">
    <property type="component" value="Unassembled WGS sequence"/>
</dbReference>
<evidence type="ECO:0000256" key="1">
    <source>
        <dbReference type="ARBA" id="ARBA00001946"/>
    </source>
</evidence>
<dbReference type="PANTHER" id="PTHR45138:SF9">
    <property type="entry name" value="DIGUANYLATE CYCLASE DGCM-RELATED"/>
    <property type="match status" value="1"/>
</dbReference>
<keyword evidence="7" id="KW-0808">Transferase</keyword>
<proteinExistence type="predicted"/>
<dbReference type="PROSITE" id="PS50887">
    <property type="entry name" value="GGDEF"/>
    <property type="match status" value="1"/>
</dbReference>
<dbReference type="InterPro" id="IPR000160">
    <property type="entry name" value="GGDEF_dom"/>
</dbReference>
<dbReference type="InterPro" id="IPR043128">
    <property type="entry name" value="Rev_trsase/Diguanyl_cyclase"/>
</dbReference>
<dbReference type="NCBIfam" id="TIGR00254">
    <property type="entry name" value="GGDEF"/>
    <property type="match status" value="1"/>
</dbReference>
<dbReference type="SMART" id="SM00267">
    <property type="entry name" value="GGDEF"/>
    <property type="match status" value="1"/>
</dbReference>
<dbReference type="AlphaFoldDB" id="A0A7U2ZVG7"/>
<dbReference type="GO" id="GO:0005886">
    <property type="term" value="C:plasma membrane"/>
    <property type="evidence" value="ECO:0007669"/>
    <property type="project" value="TreeGrafter"/>
</dbReference>
<dbReference type="CDD" id="cd01949">
    <property type="entry name" value="GGDEF"/>
    <property type="match status" value="1"/>
</dbReference>
<name>A0A7U2ZVG7_9ENTR</name>
<dbReference type="RefSeq" id="WP_136032582.1">
    <property type="nucleotide sequence ID" value="NZ_CAAHGQ010000023.1"/>
</dbReference>
<protein>
    <recommendedName>
        <fullName evidence="3">diguanylate cyclase</fullName>
        <ecNumber evidence="3">2.7.7.65</ecNumber>
    </recommendedName>
</protein>
<comment type="catalytic activity">
    <reaction evidence="5">
        <text>2 GTP = 3',3'-c-di-GMP + 2 diphosphate</text>
        <dbReference type="Rhea" id="RHEA:24898"/>
        <dbReference type="ChEBI" id="CHEBI:33019"/>
        <dbReference type="ChEBI" id="CHEBI:37565"/>
        <dbReference type="ChEBI" id="CHEBI:58805"/>
        <dbReference type="EC" id="2.7.7.65"/>
    </reaction>
</comment>
<keyword evidence="4" id="KW-0547">Nucleotide-binding</keyword>
<accession>A0A7U2ZVG7</accession>
<dbReference type="Pfam" id="PF00990">
    <property type="entry name" value="GGDEF"/>
    <property type="match status" value="1"/>
</dbReference>
<dbReference type="PANTHER" id="PTHR45138">
    <property type="entry name" value="REGULATORY COMPONENTS OF SENSORY TRANSDUCTION SYSTEM"/>
    <property type="match status" value="1"/>
</dbReference>
<dbReference type="InterPro" id="IPR050469">
    <property type="entry name" value="Diguanylate_Cyclase"/>
</dbReference>
<keyword evidence="7" id="KW-0548">Nucleotidyltransferase</keyword>
<dbReference type="GO" id="GO:0043709">
    <property type="term" value="P:cell adhesion involved in single-species biofilm formation"/>
    <property type="evidence" value="ECO:0007669"/>
    <property type="project" value="TreeGrafter"/>
</dbReference>
<evidence type="ECO:0000256" key="2">
    <source>
        <dbReference type="ARBA" id="ARBA00004665"/>
    </source>
</evidence>
<sequence length="453" mass="52086">MLTPANHLTKRLIIYIFICILAGLGIAGLTAFFHSSLSSTSSILFPLLTSFLMVFHITIACFMGMKYWSSKRRLYLTPIAFAFACSALLMLGTLSSYPNWWTCMTTPVVKHNDAVIYYFFRNIMMALSFMSSIILYSFRQRLMHSWHARAITFTACIVFSLTIIILSWLFSSHSPWLNVDFIDDISHTFTPLWQSITGWVLIFIWFITLVLLICLSKLRNIFWYSGAFFCSAYLFTLYQLLSVTGDLDQTWYQARFFETLCTLFLILVLLVDVFILYRESNHKYVNSYQNSIRDPLTRLYNRSFFYDTLNQQLSKVNAQHPLSVLVSDLDHFKRINDNYGHVVGDKVIQFAASVLENHSRVDDAAARIGGEEFALLLVNTGEEDAQSIAERIRIAVSVEQSHLPERMTISMGVYTTRDSSVSAEECVQRADTAMYEAKNSGRNRVVVWRRQGN</sequence>
<dbReference type="EC" id="2.7.7.65" evidence="3"/>
<dbReference type="SUPFAM" id="SSF55073">
    <property type="entry name" value="Nucleotide cyclase"/>
    <property type="match status" value="1"/>
</dbReference>
<dbReference type="InterPro" id="IPR029787">
    <property type="entry name" value="Nucleotide_cyclase"/>
</dbReference>
<dbReference type="GO" id="GO:0052621">
    <property type="term" value="F:diguanylate cyclase activity"/>
    <property type="evidence" value="ECO:0007669"/>
    <property type="project" value="UniProtKB-EC"/>
</dbReference>
<evidence type="ECO:0000256" key="3">
    <source>
        <dbReference type="ARBA" id="ARBA00012528"/>
    </source>
</evidence>
<dbReference type="Gene3D" id="3.30.70.270">
    <property type="match status" value="1"/>
</dbReference>
<dbReference type="InterPro" id="IPR033424">
    <property type="entry name" value="MASE4"/>
</dbReference>
<evidence type="ECO:0000259" key="6">
    <source>
        <dbReference type="PROSITE" id="PS50887"/>
    </source>
</evidence>
<gene>
    <name evidence="7" type="primary">ycdT_1</name>
    <name evidence="7" type="ORF">SB5857_00724</name>
</gene>
<dbReference type="GO" id="GO:1902201">
    <property type="term" value="P:negative regulation of bacterial-type flagellum-dependent cell motility"/>
    <property type="evidence" value="ECO:0007669"/>
    <property type="project" value="TreeGrafter"/>
</dbReference>
<dbReference type="GO" id="GO:0005525">
    <property type="term" value="F:GTP binding"/>
    <property type="evidence" value="ECO:0007669"/>
    <property type="project" value="UniProtKB-KW"/>
</dbReference>
<dbReference type="Pfam" id="PF17158">
    <property type="entry name" value="MASE4"/>
    <property type="match status" value="1"/>
</dbReference>
<feature type="domain" description="GGDEF" evidence="6">
    <location>
        <begin position="320"/>
        <end position="450"/>
    </location>
</feature>
<evidence type="ECO:0000313" key="8">
    <source>
        <dbReference type="Proteomes" id="UP000328848"/>
    </source>
</evidence>
<evidence type="ECO:0000256" key="5">
    <source>
        <dbReference type="ARBA" id="ARBA00034247"/>
    </source>
</evidence>
<keyword evidence="4" id="KW-0342">GTP-binding</keyword>
<dbReference type="FunFam" id="3.30.70.270:FF:000001">
    <property type="entry name" value="Diguanylate cyclase domain protein"/>
    <property type="match status" value="1"/>
</dbReference>
<comment type="pathway">
    <text evidence="2">Purine metabolism; 3',5'-cyclic di-GMP biosynthesis.</text>
</comment>
<evidence type="ECO:0000313" key="7">
    <source>
        <dbReference type="EMBL" id="VGP75027.1"/>
    </source>
</evidence>
<organism evidence="7 8">
    <name type="scientific">Klebsiella africana</name>
    <dbReference type="NCBI Taxonomy" id="2489010"/>
    <lineage>
        <taxon>Bacteria</taxon>
        <taxon>Pseudomonadati</taxon>
        <taxon>Pseudomonadota</taxon>
        <taxon>Gammaproteobacteria</taxon>
        <taxon>Enterobacterales</taxon>
        <taxon>Enterobacteriaceae</taxon>
        <taxon>Klebsiella/Raoultella group</taxon>
        <taxon>Klebsiella</taxon>
    </lineage>
</organism>